<organism evidence="3 4">
    <name type="scientific">Radiobacillus deserti</name>
    <dbReference type="NCBI Taxonomy" id="2594883"/>
    <lineage>
        <taxon>Bacteria</taxon>
        <taxon>Bacillati</taxon>
        <taxon>Bacillota</taxon>
        <taxon>Bacilli</taxon>
        <taxon>Bacillales</taxon>
        <taxon>Bacillaceae</taxon>
        <taxon>Radiobacillus</taxon>
    </lineage>
</organism>
<dbReference type="InterPro" id="IPR010982">
    <property type="entry name" value="Lambda_DNA-bd_dom_sf"/>
</dbReference>
<name>A0A516KCP1_9BACI</name>
<keyword evidence="4" id="KW-1185">Reference proteome</keyword>
<evidence type="ECO:0000313" key="3">
    <source>
        <dbReference type="EMBL" id="QDP39181.1"/>
    </source>
</evidence>
<evidence type="ECO:0000256" key="1">
    <source>
        <dbReference type="PROSITE-ProRule" id="PRU00339"/>
    </source>
</evidence>
<dbReference type="SMART" id="SM00028">
    <property type="entry name" value="TPR"/>
    <property type="match status" value="4"/>
</dbReference>
<dbReference type="SUPFAM" id="SSF47413">
    <property type="entry name" value="lambda repressor-like DNA-binding domains"/>
    <property type="match status" value="1"/>
</dbReference>
<feature type="domain" description="HTH cro/C1-type" evidence="2">
    <location>
        <begin position="7"/>
        <end position="60"/>
    </location>
</feature>
<dbReference type="EMBL" id="CP041666">
    <property type="protein sequence ID" value="QDP39181.1"/>
    <property type="molecule type" value="Genomic_DNA"/>
</dbReference>
<evidence type="ECO:0000313" key="4">
    <source>
        <dbReference type="Proteomes" id="UP000315215"/>
    </source>
</evidence>
<dbReference type="PROSITE" id="PS50005">
    <property type="entry name" value="TPR"/>
    <property type="match status" value="2"/>
</dbReference>
<dbReference type="Proteomes" id="UP000315215">
    <property type="component" value="Chromosome"/>
</dbReference>
<accession>A0A516KCP1</accession>
<sequence>MYIGRRIRAERLKRGMLMSDLCNGLVSTSRLSNVENNLTNPSQSFLIAISTRLSLPGKYLLSFEVEDKEVFYLLNELFTNVILNVDAAKSLIELIDENYYEYLLSPKLEVYFLLLKSTYLLKTNHVKEAEELESTYLKVYLQDIEENQIPNYLKRAFYYFYGTLNYHYSLYESSLSYFSKLKDNTDDIRVKAAVTYNVSMILRKMERYHDAVALTLESIEYYENLEQEYDIALSYNLLGALYRRIKRYDKAQEALQVACAISERGHYKDLLSFVYHNTGLVARDNNDIETSIYNFQKALETKEQNQYTNILNAYCELIHCYLLDKQVETSLTMYEKASRLVHSKEDEHHLLYSFLDYYLLTNDEELYESNLERLCKYYACVKDHYYLKSCYI</sequence>
<evidence type="ECO:0000259" key="2">
    <source>
        <dbReference type="PROSITE" id="PS50943"/>
    </source>
</evidence>
<feature type="repeat" description="TPR" evidence="1">
    <location>
        <begin position="232"/>
        <end position="265"/>
    </location>
</feature>
<dbReference type="InterPro" id="IPR019734">
    <property type="entry name" value="TPR_rpt"/>
</dbReference>
<dbReference type="InterPro" id="IPR001387">
    <property type="entry name" value="Cro/C1-type_HTH"/>
</dbReference>
<dbReference type="Gene3D" id="1.10.260.40">
    <property type="entry name" value="lambda repressor-like DNA-binding domains"/>
    <property type="match status" value="1"/>
</dbReference>
<dbReference type="KEGG" id="aqt:FN924_02600"/>
<dbReference type="SUPFAM" id="SSF48452">
    <property type="entry name" value="TPR-like"/>
    <property type="match status" value="1"/>
</dbReference>
<dbReference type="Pfam" id="PF01381">
    <property type="entry name" value="HTH_3"/>
    <property type="match status" value="1"/>
</dbReference>
<proteinExistence type="predicted"/>
<dbReference type="RefSeq" id="WP_143891931.1">
    <property type="nucleotide sequence ID" value="NZ_CP041666.1"/>
</dbReference>
<dbReference type="CDD" id="cd00093">
    <property type="entry name" value="HTH_XRE"/>
    <property type="match status" value="1"/>
</dbReference>
<dbReference type="Pfam" id="PF13424">
    <property type="entry name" value="TPR_12"/>
    <property type="match status" value="1"/>
</dbReference>
<dbReference type="Gene3D" id="1.25.40.10">
    <property type="entry name" value="Tetratricopeptide repeat domain"/>
    <property type="match status" value="1"/>
</dbReference>
<reference evidence="3 4" key="1">
    <citation type="submission" date="2019-07" db="EMBL/GenBank/DDBJ databases">
        <authorList>
            <person name="Li J."/>
        </authorList>
    </citation>
    <scope>NUCLEOTIDE SEQUENCE [LARGE SCALE GENOMIC DNA]</scope>
    <source>
        <strain evidence="3 4">TKL69</strain>
    </source>
</reference>
<dbReference type="SMART" id="SM00530">
    <property type="entry name" value="HTH_XRE"/>
    <property type="match status" value="1"/>
</dbReference>
<dbReference type="PROSITE" id="PS50943">
    <property type="entry name" value="HTH_CROC1"/>
    <property type="match status" value="1"/>
</dbReference>
<dbReference type="GO" id="GO:0003677">
    <property type="term" value="F:DNA binding"/>
    <property type="evidence" value="ECO:0007669"/>
    <property type="project" value="InterPro"/>
</dbReference>
<feature type="repeat" description="TPR" evidence="1">
    <location>
        <begin position="272"/>
        <end position="305"/>
    </location>
</feature>
<gene>
    <name evidence="3" type="ORF">FN924_02600</name>
</gene>
<protein>
    <submittedName>
        <fullName evidence="3">Tetratricopeptide repeat protein</fullName>
    </submittedName>
</protein>
<dbReference type="AlphaFoldDB" id="A0A516KCP1"/>
<dbReference type="InterPro" id="IPR011990">
    <property type="entry name" value="TPR-like_helical_dom_sf"/>
</dbReference>
<keyword evidence="1" id="KW-0802">TPR repeat</keyword>